<evidence type="ECO:0000259" key="1">
    <source>
        <dbReference type="Pfam" id="PF07791"/>
    </source>
</evidence>
<name>A0A0E2DDZ1_LEPIR</name>
<feature type="domain" description="Immunity MXAN-0049 protein" evidence="1">
    <location>
        <begin position="37"/>
        <end position="175"/>
    </location>
</feature>
<sequence>MPYVILRQDQNPNSWIALPNDSLEFWKLIDGKAPASSNEPLRIELAEESEEPTDFFDFPYWIVSNTMKMALIEFGVNNIDYFPVTLFKFGNETEHSGYYLCSIAESLSCVDQEKSHFKVRLPGKQGSLRNFQIDERIVDDRLLFRLKENPQLILISVRLKEHLQNCGLKGIYYQETDKYDGNPVSSFWES</sequence>
<gene>
    <name evidence="2" type="ORF">LEP1GSC105_0389</name>
</gene>
<dbReference type="EMBL" id="AHNR02000063">
    <property type="protein sequence ID" value="EKR53873.1"/>
    <property type="molecule type" value="Genomic_DNA"/>
</dbReference>
<dbReference type="RefSeq" id="WP_001147153.1">
    <property type="nucleotide sequence ID" value="NZ_AHNR02000063.1"/>
</dbReference>
<comment type="caution">
    <text evidence="2">The sequence shown here is derived from an EMBL/GenBank/DDBJ whole genome shotgun (WGS) entry which is preliminary data.</text>
</comment>
<evidence type="ECO:0000313" key="3">
    <source>
        <dbReference type="Proteomes" id="UP000001340"/>
    </source>
</evidence>
<dbReference type="AlphaFoldDB" id="A0A0E2DDZ1"/>
<accession>A0A0E2DDZ1</accession>
<reference evidence="2 3" key="1">
    <citation type="submission" date="2012-10" db="EMBL/GenBank/DDBJ databases">
        <authorList>
            <person name="Harkins D.M."/>
            <person name="Durkin A.S."/>
            <person name="Brinkac L.M."/>
            <person name="Haft D.H."/>
            <person name="Selengut J.D."/>
            <person name="Sanka R."/>
            <person name="DePew J."/>
            <person name="Purushe J."/>
            <person name="Chanthongthip A."/>
            <person name="Lattana O."/>
            <person name="Phetsouvanh R."/>
            <person name="Newton P.N."/>
            <person name="Vinetz J.M."/>
            <person name="Sutton G.G."/>
            <person name="Nierman W.C."/>
            <person name="Fouts D.E."/>
        </authorList>
    </citation>
    <scope>NUCLEOTIDE SEQUENCE [LARGE SCALE GENOMIC DNA]</scope>
    <source>
        <strain evidence="2 3">UI 12758</strain>
    </source>
</reference>
<protein>
    <recommendedName>
        <fullName evidence="1">Immunity MXAN-0049 protein domain-containing protein</fullName>
    </recommendedName>
</protein>
<dbReference type="Pfam" id="PF07791">
    <property type="entry name" value="Imm11"/>
    <property type="match status" value="1"/>
</dbReference>
<organism evidence="2 3">
    <name type="scientific">Leptospira interrogans str. UI 12758</name>
    <dbReference type="NCBI Taxonomy" id="1049938"/>
    <lineage>
        <taxon>Bacteria</taxon>
        <taxon>Pseudomonadati</taxon>
        <taxon>Spirochaetota</taxon>
        <taxon>Spirochaetia</taxon>
        <taxon>Leptospirales</taxon>
        <taxon>Leptospiraceae</taxon>
        <taxon>Leptospira</taxon>
    </lineage>
</organism>
<proteinExistence type="predicted"/>
<dbReference type="InterPro" id="IPR012433">
    <property type="entry name" value="Imm11"/>
</dbReference>
<evidence type="ECO:0000313" key="2">
    <source>
        <dbReference type="EMBL" id="EKR53873.1"/>
    </source>
</evidence>
<dbReference type="Proteomes" id="UP000001340">
    <property type="component" value="Unassembled WGS sequence"/>
</dbReference>